<gene>
    <name evidence="2" type="ORF">J2W94_000582</name>
</gene>
<name>A0ABU1RNG1_9GAMM</name>
<evidence type="ECO:0000313" key="2">
    <source>
        <dbReference type="EMBL" id="MDR6840318.1"/>
    </source>
</evidence>
<dbReference type="SUPFAM" id="SSF55729">
    <property type="entry name" value="Acyl-CoA N-acyltransferases (Nat)"/>
    <property type="match status" value="1"/>
</dbReference>
<proteinExistence type="predicted"/>
<reference evidence="2 3" key="1">
    <citation type="submission" date="2023-07" db="EMBL/GenBank/DDBJ databases">
        <title>Sorghum-associated microbial communities from plants grown in Nebraska, USA.</title>
        <authorList>
            <person name="Schachtman D."/>
        </authorList>
    </citation>
    <scope>NUCLEOTIDE SEQUENCE [LARGE SCALE GENOMIC DNA]</scope>
    <source>
        <strain evidence="2 3">BE107</strain>
    </source>
</reference>
<dbReference type="RefSeq" id="WP_310090156.1">
    <property type="nucleotide sequence ID" value="NZ_JAVDTT010000001.1"/>
</dbReference>
<feature type="domain" description="BioF2-like acetyltransferase" evidence="1">
    <location>
        <begin position="184"/>
        <end position="299"/>
    </location>
</feature>
<accession>A0ABU1RNG1</accession>
<dbReference type="Pfam" id="PF13480">
    <property type="entry name" value="Acetyltransf_6"/>
    <property type="match status" value="1"/>
</dbReference>
<dbReference type="Proteomes" id="UP001254759">
    <property type="component" value="Unassembled WGS sequence"/>
</dbReference>
<evidence type="ECO:0000259" key="1">
    <source>
        <dbReference type="Pfam" id="PF13480"/>
    </source>
</evidence>
<organism evidence="2 3">
    <name type="scientific">Pseudoxanthomonas sacheonensis</name>
    <dbReference type="NCBI Taxonomy" id="443615"/>
    <lineage>
        <taxon>Bacteria</taxon>
        <taxon>Pseudomonadati</taxon>
        <taxon>Pseudomonadota</taxon>
        <taxon>Gammaproteobacteria</taxon>
        <taxon>Lysobacterales</taxon>
        <taxon>Lysobacteraceae</taxon>
        <taxon>Pseudoxanthomonas</taxon>
    </lineage>
</organism>
<dbReference type="InterPro" id="IPR016181">
    <property type="entry name" value="Acyl_CoA_acyltransferase"/>
</dbReference>
<keyword evidence="3" id="KW-1185">Reference proteome</keyword>
<evidence type="ECO:0000313" key="3">
    <source>
        <dbReference type="Proteomes" id="UP001254759"/>
    </source>
</evidence>
<dbReference type="EMBL" id="JAVDTT010000001">
    <property type="protein sequence ID" value="MDR6840318.1"/>
    <property type="molecule type" value="Genomic_DNA"/>
</dbReference>
<protein>
    <recommendedName>
        <fullName evidence="1">BioF2-like acetyltransferase domain-containing protein</fullName>
    </recommendedName>
</protein>
<sequence length="370" mass="41164">MTVAVRWLPLQDVDAATLSAWTELGQAMPRPNPFAMPQFVLPAARWLTPRTPPQVALIERQQPGSRKLIGAGCFTPERPNLFVPVSHLASYRTLHTFRSGMLYAPGESESVAESLLADLHGKSKRLHAIGFHNLLAECPVLASLRELLDDGRGGWFEQHRFRRPVLRLHPPTQEHALGVIVMDRDLRRRKRRLEDRGTAAFRITLANTNVADAMETHLQLEHAGWKGTAGTSLLASPSQAGFFREMIQRFDQIQGAVFAETLCDGKVIASTSNLLLGDTLNGFKTGWHPDFAACSPGRLNEVFLSAAVPSAWPQVAVFDSQAQEDSYLSELLPHRDTMITGTLAVTRLGRRAMRTARLIRPVAYRLDKDR</sequence>
<comment type="caution">
    <text evidence="2">The sequence shown here is derived from an EMBL/GenBank/DDBJ whole genome shotgun (WGS) entry which is preliminary data.</text>
</comment>
<dbReference type="InterPro" id="IPR038740">
    <property type="entry name" value="BioF2-like_GNAT_dom"/>
</dbReference>